<dbReference type="EMBL" id="JAGSOY010000290">
    <property type="protein sequence ID" value="MBU2714450.1"/>
    <property type="molecule type" value="Genomic_DNA"/>
</dbReference>
<keyword evidence="1" id="KW-1133">Transmembrane helix</keyword>
<protein>
    <submittedName>
        <fullName evidence="2">Uncharacterized protein</fullName>
    </submittedName>
</protein>
<evidence type="ECO:0000313" key="2">
    <source>
        <dbReference type="EMBL" id="MBU2714450.1"/>
    </source>
</evidence>
<feature type="transmembrane region" description="Helical" evidence="1">
    <location>
        <begin position="57"/>
        <end position="79"/>
    </location>
</feature>
<name>A0ABS5ZLU4_9GAMM</name>
<keyword evidence="1" id="KW-0812">Transmembrane</keyword>
<gene>
    <name evidence="2" type="ORF">KCG35_25705</name>
</gene>
<keyword evidence="3" id="KW-1185">Reference proteome</keyword>
<organism evidence="2 3">
    <name type="scientific">Zooshikella harenae</name>
    <dbReference type="NCBI Taxonomy" id="2827238"/>
    <lineage>
        <taxon>Bacteria</taxon>
        <taxon>Pseudomonadati</taxon>
        <taxon>Pseudomonadota</taxon>
        <taxon>Gammaproteobacteria</taxon>
        <taxon>Oceanospirillales</taxon>
        <taxon>Zooshikellaceae</taxon>
        <taxon>Zooshikella</taxon>
    </lineage>
</organism>
<evidence type="ECO:0000313" key="3">
    <source>
        <dbReference type="Proteomes" id="UP000690515"/>
    </source>
</evidence>
<feature type="transmembrane region" description="Helical" evidence="1">
    <location>
        <begin position="28"/>
        <end position="45"/>
    </location>
</feature>
<accession>A0ABS5ZLU4</accession>
<evidence type="ECO:0000256" key="1">
    <source>
        <dbReference type="SAM" id="Phobius"/>
    </source>
</evidence>
<reference evidence="2 3" key="1">
    <citation type="submission" date="2021-04" db="EMBL/GenBank/DDBJ databases">
        <authorList>
            <person name="Pira H."/>
            <person name="Risdian C."/>
            <person name="Wink J."/>
        </authorList>
    </citation>
    <scope>NUCLEOTIDE SEQUENCE [LARGE SCALE GENOMIC DNA]</scope>
    <source>
        <strain evidence="2 3">WH53</strain>
    </source>
</reference>
<proteinExistence type="predicted"/>
<comment type="caution">
    <text evidence="2">The sequence shown here is derived from an EMBL/GenBank/DDBJ whole genome shotgun (WGS) entry which is preliminary data.</text>
</comment>
<keyword evidence="1" id="KW-0472">Membrane</keyword>
<sequence length="103" mass="11583">MSKREIKFLNCMIQKYEQEQPRSFIKKLLGFIACLLLGAGVGVLYSLNKHGHVDVIYLVAASALLGAYISFISIVSASAKNWPFLKKHLNIKSMKQRIEDLNA</sequence>
<dbReference type="Proteomes" id="UP000690515">
    <property type="component" value="Unassembled WGS sequence"/>
</dbReference>
<dbReference type="RefSeq" id="WP_215822714.1">
    <property type="nucleotide sequence ID" value="NZ_JAGSOY010000290.1"/>
</dbReference>